<proteinExistence type="predicted"/>
<dbReference type="Proteomes" id="UP000192342">
    <property type="component" value="Unassembled WGS sequence"/>
</dbReference>
<organism evidence="1 2">
    <name type="scientific">Oceanococcus atlanticus</name>
    <dbReference type="NCBI Taxonomy" id="1317117"/>
    <lineage>
        <taxon>Bacteria</taxon>
        <taxon>Pseudomonadati</taxon>
        <taxon>Pseudomonadota</taxon>
        <taxon>Gammaproteobacteria</taxon>
        <taxon>Chromatiales</taxon>
        <taxon>Oceanococcaceae</taxon>
        <taxon>Oceanococcus</taxon>
    </lineage>
</organism>
<comment type="caution">
    <text evidence="1">The sequence shown here is derived from an EMBL/GenBank/DDBJ whole genome shotgun (WGS) entry which is preliminary data.</text>
</comment>
<keyword evidence="2" id="KW-1185">Reference proteome</keyword>
<gene>
    <name evidence="1" type="ORF">ATO7_15048</name>
</gene>
<dbReference type="EMBL" id="AQQV01000004">
    <property type="protein sequence ID" value="ORE85550.1"/>
    <property type="molecule type" value="Genomic_DNA"/>
</dbReference>
<evidence type="ECO:0000313" key="1">
    <source>
        <dbReference type="EMBL" id="ORE85550.1"/>
    </source>
</evidence>
<reference evidence="1 2" key="1">
    <citation type="submission" date="2013-04" db="EMBL/GenBank/DDBJ databases">
        <title>Oceanococcus atlanticus 22II-S10r2 Genome Sequencing.</title>
        <authorList>
            <person name="Lai Q."/>
            <person name="Li G."/>
            <person name="Shao Z."/>
        </authorList>
    </citation>
    <scope>NUCLEOTIDE SEQUENCE [LARGE SCALE GENOMIC DNA]</scope>
    <source>
        <strain evidence="1 2">22II-S10r2</strain>
    </source>
</reference>
<dbReference type="OrthoDB" id="5294130at2"/>
<dbReference type="STRING" id="1317117.ATO7_15048"/>
<name>A0A1Y1SAV7_9GAMM</name>
<dbReference type="RefSeq" id="WP_083563224.1">
    <property type="nucleotide sequence ID" value="NZ_AQQV01000004.1"/>
</dbReference>
<accession>A0A1Y1SAV7</accession>
<dbReference type="AlphaFoldDB" id="A0A1Y1SAV7"/>
<evidence type="ECO:0000313" key="2">
    <source>
        <dbReference type="Proteomes" id="UP000192342"/>
    </source>
</evidence>
<sequence>MSYGEDLRSEIAREAARLMCEQGVKDFALAKSKATESLTGGTRAPVPSNAEIAESVRDYLEVMDGAAWASRLRGLREIAIKAMRLTSEFNPRAVGAVVNGLATPRSSVVLHVFSPFDEALDFFLGDRNIPFDDEERRVLHPSGRELRRPSCLFLADETEVELVIFGLDDRRWSPLSPIDGKPMTRWDLPTLQASLADTEA</sequence>
<protein>
    <submittedName>
        <fullName evidence="1">Uncharacterized protein</fullName>
    </submittedName>
</protein>